<dbReference type="CDD" id="cd04301">
    <property type="entry name" value="NAT_SF"/>
    <property type="match status" value="1"/>
</dbReference>
<protein>
    <submittedName>
        <fullName evidence="2">Putative N-acetyltransferase</fullName>
    </submittedName>
</protein>
<dbReference type="GO" id="GO:0016747">
    <property type="term" value="F:acyltransferase activity, transferring groups other than amino-acyl groups"/>
    <property type="evidence" value="ECO:0007669"/>
    <property type="project" value="InterPro"/>
</dbReference>
<reference evidence="2 3" key="1">
    <citation type="submission" date="2012-09" db="EMBL/GenBank/DDBJ databases">
        <title>Genome Sequence of alkane-degrading Bacterium Alcanivorax sp. 19-m-6.</title>
        <authorList>
            <person name="Lai Q."/>
            <person name="Shao Z."/>
        </authorList>
    </citation>
    <scope>NUCLEOTIDE SEQUENCE [LARGE SCALE GENOMIC DNA]</scope>
    <source>
        <strain evidence="2 3">19-m-6</strain>
    </source>
</reference>
<keyword evidence="2" id="KW-0808">Transferase</keyword>
<dbReference type="InterPro" id="IPR000182">
    <property type="entry name" value="GNAT_dom"/>
</dbReference>
<accession>A0A095SPX9</accession>
<evidence type="ECO:0000313" key="3">
    <source>
        <dbReference type="Proteomes" id="UP000029444"/>
    </source>
</evidence>
<comment type="caution">
    <text evidence="2">The sequence shown here is derived from an EMBL/GenBank/DDBJ whole genome shotgun (WGS) entry which is preliminary data.</text>
</comment>
<dbReference type="RefSeq" id="WP_052041327.1">
    <property type="nucleotide sequence ID" value="NZ_ARXV01000001.1"/>
</dbReference>
<keyword evidence="3" id="KW-1185">Reference proteome</keyword>
<evidence type="ECO:0000313" key="2">
    <source>
        <dbReference type="EMBL" id="KGD66716.1"/>
    </source>
</evidence>
<dbReference type="Pfam" id="PF00583">
    <property type="entry name" value="Acetyltransf_1"/>
    <property type="match status" value="1"/>
</dbReference>
<dbReference type="STRING" id="1177154.Y5S_00383"/>
<dbReference type="OrthoDB" id="7678938at2"/>
<dbReference type="PROSITE" id="PS51186">
    <property type="entry name" value="GNAT"/>
    <property type="match status" value="1"/>
</dbReference>
<name>A0A095SPX9_9GAMM</name>
<proteinExistence type="predicted"/>
<feature type="domain" description="N-acetyltransferase" evidence="1">
    <location>
        <begin position="7"/>
        <end position="156"/>
    </location>
</feature>
<gene>
    <name evidence="2" type="ORF">Y5S_00383</name>
</gene>
<dbReference type="SUPFAM" id="SSF55729">
    <property type="entry name" value="Acyl-CoA N-acyltransferases (Nat)"/>
    <property type="match status" value="1"/>
</dbReference>
<organism evidence="2 3">
    <name type="scientific">Alcanivorax nanhaiticus</name>
    <dbReference type="NCBI Taxonomy" id="1177154"/>
    <lineage>
        <taxon>Bacteria</taxon>
        <taxon>Pseudomonadati</taxon>
        <taxon>Pseudomonadota</taxon>
        <taxon>Gammaproteobacteria</taxon>
        <taxon>Oceanospirillales</taxon>
        <taxon>Alcanivoracaceae</taxon>
        <taxon>Alcanivorax</taxon>
    </lineage>
</organism>
<dbReference type="InterPro" id="IPR016181">
    <property type="entry name" value="Acyl_CoA_acyltransferase"/>
</dbReference>
<dbReference type="AlphaFoldDB" id="A0A095SPX9"/>
<dbReference type="Gene3D" id="3.40.630.30">
    <property type="match status" value="1"/>
</dbReference>
<dbReference type="EMBL" id="ARXV01000001">
    <property type="protein sequence ID" value="KGD66716.1"/>
    <property type="molecule type" value="Genomic_DNA"/>
</dbReference>
<dbReference type="Proteomes" id="UP000029444">
    <property type="component" value="Unassembled WGS sequence"/>
</dbReference>
<dbReference type="eggNOG" id="COG3153">
    <property type="taxonomic scope" value="Bacteria"/>
</dbReference>
<sequence length="156" mass="17244">MPITPCIAYLADYPEVLPTLEHLFETEWPDYYGAGGPGNAHDDFSTYSSRDQLPVGLVAFVNAEPCGIAVLKSECVTTHKHLTPWVGGAMVVPQYRSQGIGAHMLFALEELARNRGFNVIYSGTSTANTLLIREGWEFVELVQYNGEAVSIYKKML</sequence>
<evidence type="ECO:0000259" key="1">
    <source>
        <dbReference type="PROSITE" id="PS51186"/>
    </source>
</evidence>